<name>Q0CKE7_ASPTN</name>
<dbReference type="HOGENOM" id="CLU_1594190_0_0_1"/>
<gene>
    <name evidence="2" type="ORF">ATEG_05837</name>
</gene>
<dbReference type="SUPFAM" id="SSF158573">
    <property type="entry name" value="GINS helical bundle-like"/>
    <property type="match status" value="1"/>
</dbReference>
<protein>
    <submittedName>
        <fullName evidence="2">Uncharacterized protein</fullName>
    </submittedName>
</protein>
<dbReference type="EMBL" id="CH476601">
    <property type="protein sequence ID" value="EAU33598.1"/>
    <property type="molecule type" value="Genomic_DNA"/>
</dbReference>
<sequence length="167" mass="18436">MDIDDILASVDRGDVSSPESAAFDHQLLTRFWVAERGVSELLPWPAPLMERVMNRVRRQVLSVALILFFEIRPSNQFDRSKVLKISPRRPQTHTSRATATIPRSTSSSQSSKPTSLAPNTSSARSSANAWQNSPNTACTTFSSSRAPPPAKPRIPRRSNNPKTPSPT</sequence>
<dbReference type="Gene3D" id="1.20.58.1030">
    <property type="match status" value="1"/>
</dbReference>
<feature type="region of interest" description="Disordered" evidence="1">
    <location>
        <begin position="82"/>
        <end position="167"/>
    </location>
</feature>
<dbReference type="VEuPathDB" id="FungiDB:ATEG_05837"/>
<evidence type="ECO:0000313" key="2">
    <source>
        <dbReference type="EMBL" id="EAU33598.1"/>
    </source>
</evidence>
<proteinExistence type="predicted"/>
<dbReference type="InterPro" id="IPR036224">
    <property type="entry name" value="GINS_bundle-like_dom_sf"/>
</dbReference>
<dbReference type="AlphaFoldDB" id="Q0CKE7"/>
<reference evidence="3" key="1">
    <citation type="submission" date="2005-09" db="EMBL/GenBank/DDBJ databases">
        <title>Annotation of the Aspergillus terreus NIH2624 genome.</title>
        <authorList>
            <person name="Birren B.W."/>
            <person name="Lander E.S."/>
            <person name="Galagan J.E."/>
            <person name="Nusbaum C."/>
            <person name="Devon K."/>
            <person name="Henn M."/>
            <person name="Ma L.-J."/>
            <person name="Jaffe D.B."/>
            <person name="Butler J."/>
            <person name="Alvarez P."/>
            <person name="Gnerre S."/>
            <person name="Grabherr M."/>
            <person name="Kleber M."/>
            <person name="Mauceli E.W."/>
            <person name="Brockman W."/>
            <person name="Rounsley S."/>
            <person name="Young S.K."/>
            <person name="LaButti K."/>
            <person name="Pushparaj V."/>
            <person name="DeCaprio D."/>
            <person name="Crawford M."/>
            <person name="Koehrsen M."/>
            <person name="Engels R."/>
            <person name="Montgomery P."/>
            <person name="Pearson M."/>
            <person name="Howarth C."/>
            <person name="Larson L."/>
            <person name="Luoma S."/>
            <person name="White J."/>
            <person name="Alvarado L."/>
            <person name="Kodira C.D."/>
            <person name="Zeng Q."/>
            <person name="Oleary S."/>
            <person name="Yandava C."/>
            <person name="Denning D.W."/>
            <person name="Nierman W.C."/>
            <person name="Milne T."/>
            <person name="Madden K."/>
        </authorList>
    </citation>
    <scope>NUCLEOTIDE SEQUENCE [LARGE SCALE GENOMIC DNA]</scope>
    <source>
        <strain evidence="3">NIH 2624 / FGSC A1156</strain>
    </source>
</reference>
<dbReference type="STRING" id="341663.Q0CKE7"/>
<feature type="compositionally biased region" description="Polar residues" evidence="1">
    <location>
        <begin position="92"/>
        <end position="103"/>
    </location>
</feature>
<dbReference type="RefSeq" id="XP_001215015.1">
    <property type="nucleotide sequence ID" value="XM_001215015.1"/>
</dbReference>
<dbReference type="Proteomes" id="UP000007963">
    <property type="component" value="Unassembled WGS sequence"/>
</dbReference>
<dbReference type="GeneID" id="4321625"/>
<feature type="compositionally biased region" description="Low complexity" evidence="1">
    <location>
        <begin position="104"/>
        <end position="115"/>
    </location>
</feature>
<organism evidence="2 3">
    <name type="scientific">Aspergillus terreus (strain NIH 2624 / FGSC A1156)</name>
    <dbReference type="NCBI Taxonomy" id="341663"/>
    <lineage>
        <taxon>Eukaryota</taxon>
        <taxon>Fungi</taxon>
        <taxon>Dikarya</taxon>
        <taxon>Ascomycota</taxon>
        <taxon>Pezizomycotina</taxon>
        <taxon>Eurotiomycetes</taxon>
        <taxon>Eurotiomycetidae</taxon>
        <taxon>Eurotiales</taxon>
        <taxon>Aspergillaceae</taxon>
        <taxon>Aspergillus</taxon>
        <taxon>Aspergillus subgen. Circumdati</taxon>
    </lineage>
</organism>
<evidence type="ECO:0000256" key="1">
    <source>
        <dbReference type="SAM" id="MobiDB-lite"/>
    </source>
</evidence>
<accession>Q0CKE7</accession>
<evidence type="ECO:0000313" key="3">
    <source>
        <dbReference type="Proteomes" id="UP000007963"/>
    </source>
</evidence>
<dbReference type="OrthoDB" id="338231at2759"/>
<feature type="compositionally biased region" description="Polar residues" evidence="1">
    <location>
        <begin position="116"/>
        <end position="141"/>
    </location>
</feature>